<dbReference type="GeneID" id="96009182"/>
<dbReference type="GO" id="GO:0046872">
    <property type="term" value="F:metal ion binding"/>
    <property type="evidence" value="ECO:0007669"/>
    <property type="project" value="UniProtKB-UniRule"/>
</dbReference>
<feature type="binding site" evidence="8">
    <location>
        <position position="612"/>
    </location>
    <ligand>
        <name>Ca(2+)</name>
        <dbReference type="ChEBI" id="CHEBI:29108"/>
    </ligand>
</feature>
<evidence type="ECO:0000256" key="4">
    <source>
        <dbReference type="ARBA" id="ARBA00022801"/>
    </source>
</evidence>
<evidence type="ECO:0000256" key="6">
    <source>
        <dbReference type="ARBA" id="ARBA00022837"/>
    </source>
</evidence>
<dbReference type="Pfam" id="PF09286">
    <property type="entry name" value="Pro-kuma_activ"/>
    <property type="match status" value="1"/>
</dbReference>
<dbReference type="Proteomes" id="UP000803884">
    <property type="component" value="Unassembled WGS sequence"/>
</dbReference>
<dbReference type="GO" id="GO:0006508">
    <property type="term" value="P:proteolysis"/>
    <property type="evidence" value="ECO:0007669"/>
    <property type="project" value="UniProtKB-KW"/>
</dbReference>
<evidence type="ECO:0000256" key="2">
    <source>
        <dbReference type="ARBA" id="ARBA00022670"/>
    </source>
</evidence>
<evidence type="ECO:0000256" key="3">
    <source>
        <dbReference type="ARBA" id="ARBA00022723"/>
    </source>
</evidence>
<gene>
    <name evidence="11" type="ORF">WHR41_07740</name>
</gene>
<dbReference type="CDD" id="cd11377">
    <property type="entry name" value="Pro-peptidase_S53"/>
    <property type="match status" value="1"/>
</dbReference>
<feature type="active site" description="Charge relay system" evidence="8">
    <location>
        <position position="310"/>
    </location>
</feature>
<evidence type="ECO:0000313" key="12">
    <source>
        <dbReference type="Proteomes" id="UP000803884"/>
    </source>
</evidence>
<keyword evidence="7" id="KW-0865">Zymogen</keyword>
<dbReference type="PANTHER" id="PTHR14218:SF19">
    <property type="entry name" value="SERINE PROTEASE AORO, PUTATIVE (AFU_ORTHOLOGUE AFUA_6G10250)-RELATED"/>
    <property type="match status" value="1"/>
</dbReference>
<evidence type="ECO:0000313" key="11">
    <source>
        <dbReference type="EMBL" id="KAL1583598.1"/>
    </source>
</evidence>
<name>A0AB34KEL5_9PEZI</name>
<comment type="caution">
    <text evidence="11">The sequence shown here is derived from an EMBL/GenBank/DDBJ whole genome shotgun (WGS) entry which is preliminary data.</text>
</comment>
<evidence type="ECO:0000259" key="10">
    <source>
        <dbReference type="PROSITE" id="PS51695"/>
    </source>
</evidence>
<keyword evidence="6 8" id="KW-0106">Calcium</keyword>
<dbReference type="InterPro" id="IPR050819">
    <property type="entry name" value="Tripeptidyl-peptidase_I"/>
</dbReference>
<dbReference type="GO" id="GO:0008240">
    <property type="term" value="F:tripeptidyl-peptidase activity"/>
    <property type="evidence" value="ECO:0007669"/>
    <property type="project" value="TreeGrafter"/>
</dbReference>
<feature type="binding site" evidence="8">
    <location>
        <position position="631"/>
    </location>
    <ligand>
        <name>Ca(2+)</name>
        <dbReference type="ChEBI" id="CHEBI:29108"/>
    </ligand>
</feature>
<feature type="binding site" evidence="8">
    <location>
        <position position="613"/>
    </location>
    <ligand>
        <name>Ca(2+)</name>
        <dbReference type="ChEBI" id="CHEBI:29108"/>
    </ligand>
</feature>
<dbReference type="RefSeq" id="XP_069226705.1">
    <property type="nucleotide sequence ID" value="XM_069376344.1"/>
</dbReference>
<feature type="domain" description="Peptidase S53" evidence="10">
    <location>
        <begin position="233"/>
        <end position="653"/>
    </location>
</feature>
<protein>
    <recommendedName>
        <fullName evidence="10">Peptidase S53 domain-containing protein</fullName>
    </recommendedName>
</protein>
<dbReference type="EMBL" id="JAAQHG020000033">
    <property type="protein sequence ID" value="KAL1583598.1"/>
    <property type="molecule type" value="Genomic_DNA"/>
</dbReference>
<dbReference type="SUPFAM" id="SSF54897">
    <property type="entry name" value="Protease propeptides/inhibitors"/>
    <property type="match status" value="1"/>
</dbReference>
<dbReference type="SMART" id="SM00944">
    <property type="entry name" value="Pro-kuma_activ"/>
    <property type="match status" value="1"/>
</dbReference>
<keyword evidence="3 8" id="KW-0479">Metal-binding</keyword>
<evidence type="ECO:0000256" key="7">
    <source>
        <dbReference type="ARBA" id="ARBA00023145"/>
    </source>
</evidence>
<dbReference type="SUPFAM" id="SSF52743">
    <property type="entry name" value="Subtilisin-like"/>
    <property type="match status" value="1"/>
</dbReference>
<sequence>MLFIASIITNLLVYGSLASPLTQHHAVHERRSTHPAGWTRRSEINNRAILPMRIALVQSNLERGHEWLMQVSHPGSEKYGQHWSAKEVAEAFAPSDETVTAVRDWLHSAGVSSGRIWQSQSRAWLHFNATAEDAGRLLQTKYHVWEHEDSGMSHVVCDEYSVPENIQKHIDFVYPSVHFDIPLIRRDDNTNNLASRDANGPRIGEPSSGWLYKTTQWIDKSDLSHELVDCDQQTTPACLRALYEIPINEEVAEGNSFGVAEFSPQAYIGMDLDIFFSNYSQRVVGERPIEKMISGAIVQQQNKSCQFNCESDLDLEYAMTLVYPQKVTLYQVGDVVRGASFNNFLDAFDASYCEGDDPVSDTIYPDPSPGGYKGFHTCGAYEPAKVVSISYAYNEHDLLPAYERRQCNEYLKFGLMGSSFLVSSGDYGVSGISNQCIDPANRAPGPNASYTDGTYGTFNPSFPASCPYITAVGGTQVIENTNVVEALAAGQQPEQTCARFAYSGGGFSNVFELPDYQAATVKQWFADHPPAYSSDRYNSSQQTRGYPDISANGANFAFAANAEWGLAYGTSASTPVLGSILTLINQQRLKAGKSSVGFVNPTAYAHPEVFNDVTLGSNKGCGVEGWEAVAGWDPATGLGTPNYPKMLELWMSLP</sequence>
<dbReference type="PANTHER" id="PTHR14218">
    <property type="entry name" value="PROTEASE S8 TRIPEPTIDYL PEPTIDASE I CLN2"/>
    <property type="match status" value="1"/>
</dbReference>
<proteinExistence type="predicted"/>
<organism evidence="11 12">
    <name type="scientific">Cladosporium halotolerans</name>
    <dbReference type="NCBI Taxonomy" id="1052096"/>
    <lineage>
        <taxon>Eukaryota</taxon>
        <taxon>Fungi</taxon>
        <taxon>Dikarya</taxon>
        <taxon>Ascomycota</taxon>
        <taxon>Pezizomycotina</taxon>
        <taxon>Dothideomycetes</taxon>
        <taxon>Dothideomycetidae</taxon>
        <taxon>Cladosporiales</taxon>
        <taxon>Cladosporiaceae</taxon>
        <taxon>Cladosporium</taxon>
    </lineage>
</organism>
<evidence type="ECO:0000256" key="9">
    <source>
        <dbReference type="SAM" id="SignalP"/>
    </source>
</evidence>
<keyword evidence="2 8" id="KW-0645">Protease</keyword>
<feature type="binding site" evidence="8">
    <location>
        <position position="633"/>
    </location>
    <ligand>
        <name>Ca(2+)</name>
        <dbReference type="ChEBI" id="CHEBI:29108"/>
    </ligand>
</feature>
<dbReference type="InterPro" id="IPR030400">
    <property type="entry name" value="Sedolisin_dom"/>
</dbReference>
<keyword evidence="5 8" id="KW-0720">Serine protease</keyword>
<dbReference type="InterPro" id="IPR015366">
    <property type="entry name" value="S53_propep"/>
</dbReference>
<feature type="active site" description="Charge relay system" evidence="8">
    <location>
        <position position="314"/>
    </location>
</feature>
<dbReference type="GO" id="GO:0004252">
    <property type="term" value="F:serine-type endopeptidase activity"/>
    <property type="evidence" value="ECO:0007669"/>
    <property type="project" value="UniProtKB-UniRule"/>
</dbReference>
<accession>A0AB34KEL5</accession>
<dbReference type="InterPro" id="IPR036852">
    <property type="entry name" value="Peptidase_S8/S53_dom_sf"/>
</dbReference>
<dbReference type="PROSITE" id="PS51695">
    <property type="entry name" value="SEDOLISIN"/>
    <property type="match status" value="1"/>
</dbReference>
<evidence type="ECO:0000256" key="1">
    <source>
        <dbReference type="ARBA" id="ARBA00004239"/>
    </source>
</evidence>
<dbReference type="Gene3D" id="3.40.50.200">
    <property type="entry name" value="Peptidase S8/S53 domain"/>
    <property type="match status" value="1"/>
</dbReference>
<reference evidence="11 12" key="1">
    <citation type="journal article" date="2020" name="Microbiol. Resour. Announc.">
        <title>Draft Genome Sequence of a Cladosporium Species Isolated from the Mesophotic Ascidian Didemnum maculosum.</title>
        <authorList>
            <person name="Gioti A."/>
            <person name="Siaperas R."/>
            <person name="Nikolaivits E."/>
            <person name="Le Goff G."/>
            <person name="Ouazzani J."/>
            <person name="Kotoulas G."/>
            <person name="Topakas E."/>
        </authorList>
    </citation>
    <scope>NUCLEOTIDE SEQUENCE [LARGE SCALE GENOMIC DNA]</scope>
    <source>
        <strain evidence="11 12">TM138-S3</strain>
    </source>
</reference>
<feature type="signal peptide" evidence="9">
    <location>
        <begin position="1"/>
        <end position="18"/>
    </location>
</feature>
<feature type="active site" description="Charge relay system" evidence="8">
    <location>
        <position position="571"/>
    </location>
</feature>
<keyword evidence="9" id="KW-0732">Signal</keyword>
<dbReference type="AlphaFoldDB" id="A0AB34KEL5"/>
<feature type="chain" id="PRO_5044230377" description="Peptidase S53 domain-containing protein" evidence="9">
    <location>
        <begin position="19"/>
        <end position="654"/>
    </location>
</feature>
<keyword evidence="12" id="KW-1185">Reference proteome</keyword>
<comment type="subcellular location">
    <subcellularLocation>
        <location evidence="1">Secreted</location>
        <location evidence="1">Extracellular space</location>
    </subcellularLocation>
</comment>
<keyword evidence="4 8" id="KW-0378">Hydrolase</keyword>
<comment type="cofactor">
    <cofactor evidence="8">
        <name>Ca(2+)</name>
        <dbReference type="ChEBI" id="CHEBI:29108"/>
    </cofactor>
    <text evidence="8">Binds 1 Ca(2+) ion per subunit.</text>
</comment>
<dbReference type="GO" id="GO:0005576">
    <property type="term" value="C:extracellular region"/>
    <property type="evidence" value="ECO:0007669"/>
    <property type="project" value="UniProtKB-SubCell"/>
</dbReference>
<evidence type="ECO:0000256" key="8">
    <source>
        <dbReference type="PROSITE-ProRule" id="PRU01032"/>
    </source>
</evidence>
<evidence type="ECO:0000256" key="5">
    <source>
        <dbReference type="ARBA" id="ARBA00022825"/>
    </source>
</evidence>
<dbReference type="CDD" id="cd04056">
    <property type="entry name" value="Peptidases_S53"/>
    <property type="match status" value="1"/>
</dbReference>